<keyword evidence="1" id="KW-1133">Transmembrane helix</keyword>
<evidence type="ECO:0000313" key="2">
    <source>
        <dbReference type="EMBL" id="KOS66398.1"/>
    </source>
</evidence>
<dbReference type="EMBL" id="LGRV01000007">
    <property type="protein sequence ID" value="KOS66398.1"/>
    <property type="molecule type" value="Genomic_DNA"/>
</dbReference>
<name>A0ABR5JW90_9BACI</name>
<gene>
    <name evidence="2" type="ORF">AEA09_16745</name>
</gene>
<sequence>MLKILRVVLSITVLTLAGYGLISGNHELIPYMMFFMGAMFLVMGIAEIKEMRKRMGIFNIFVSIFVFYVFLEKLLLN</sequence>
<evidence type="ECO:0000313" key="3">
    <source>
        <dbReference type="Proteomes" id="UP000050668"/>
    </source>
</evidence>
<protein>
    <recommendedName>
        <fullName evidence="4">DUF3953 domain-containing protein</fullName>
    </recommendedName>
</protein>
<evidence type="ECO:0008006" key="4">
    <source>
        <dbReference type="Google" id="ProtNLM"/>
    </source>
</evidence>
<organism evidence="2 3">
    <name type="scientific">Lysinibacillus contaminans</name>
    <dbReference type="NCBI Taxonomy" id="1293441"/>
    <lineage>
        <taxon>Bacteria</taxon>
        <taxon>Bacillati</taxon>
        <taxon>Bacillota</taxon>
        <taxon>Bacilli</taxon>
        <taxon>Bacillales</taxon>
        <taxon>Bacillaceae</taxon>
        <taxon>Lysinibacillus</taxon>
    </lineage>
</organism>
<evidence type="ECO:0000256" key="1">
    <source>
        <dbReference type="SAM" id="Phobius"/>
    </source>
</evidence>
<dbReference type="InterPro" id="IPR025018">
    <property type="entry name" value="DUF3953"/>
</dbReference>
<keyword evidence="1" id="KW-0472">Membrane</keyword>
<keyword evidence="1" id="KW-0812">Transmembrane</keyword>
<keyword evidence="3" id="KW-1185">Reference proteome</keyword>
<dbReference type="RefSeq" id="WP_053585093.1">
    <property type="nucleotide sequence ID" value="NZ_LGRV01000007.1"/>
</dbReference>
<reference evidence="3" key="1">
    <citation type="submission" date="2015-07" db="EMBL/GenBank/DDBJ databases">
        <title>Fjat-14205 dsm 2895.</title>
        <authorList>
            <person name="Liu B."/>
            <person name="Wang J."/>
            <person name="Zhu Y."/>
            <person name="Liu G."/>
            <person name="Chen Q."/>
            <person name="Chen Z."/>
            <person name="Lan J."/>
            <person name="Che J."/>
            <person name="Ge C."/>
            <person name="Shi H."/>
            <person name="Pan Z."/>
            <person name="Liu X."/>
        </authorList>
    </citation>
    <scope>NUCLEOTIDE SEQUENCE [LARGE SCALE GENOMIC DNA]</scope>
    <source>
        <strain evidence="3">DSM 25560</strain>
    </source>
</reference>
<proteinExistence type="predicted"/>
<feature type="transmembrane region" description="Helical" evidence="1">
    <location>
        <begin position="5"/>
        <end position="22"/>
    </location>
</feature>
<dbReference type="Pfam" id="PF13129">
    <property type="entry name" value="DUF3953"/>
    <property type="match status" value="1"/>
</dbReference>
<accession>A0ABR5JW90</accession>
<feature type="transmembrane region" description="Helical" evidence="1">
    <location>
        <begin position="28"/>
        <end position="48"/>
    </location>
</feature>
<dbReference type="Proteomes" id="UP000050668">
    <property type="component" value="Unassembled WGS sequence"/>
</dbReference>
<feature type="transmembrane region" description="Helical" evidence="1">
    <location>
        <begin position="55"/>
        <end position="71"/>
    </location>
</feature>
<comment type="caution">
    <text evidence="2">The sequence shown here is derived from an EMBL/GenBank/DDBJ whole genome shotgun (WGS) entry which is preliminary data.</text>
</comment>